<dbReference type="GO" id="GO:0016020">
    <property type="term" value="C:membrane"/>
    <property type="evidence" value="ECO:0007669"/>
    <property type="project" value="InterPro"/>
</dbReference>
<reference evidence="4" key="1">
    <citation type="journal article" date="2020" name="Fungal Divers.">
        <title>Resolving the Mortierellaceae phylogeny through synthesis of multi-gene phylogenetics and phylogenomics.</title>
        <authorList>
            <person name="Vandepol N."/>
            <person name="Liber J."/>
            <person name="Desiro A."/>
            <person name="Na H."/>
            <person name="Kennedy M."/>
            <person name="Barry K."/>
            <person name="Grigoriev I.V."/>
            <person name="Miller A.N."/>
            <person name="O'Donnell K."/>
            <person name="Stajich J.E."/>
            <person name="Bonito G."/>
        </authorList>
    </citation>
    <scope>NUCLEOTIDE SEQUENCE</scope>
    <source>
        <strain evidence="4">NVP1</strain>
    </source>
</reference>
<keyword evidence="1" id="KW-0547">Nucleotide-binding</keyword>
<dbReference type="GO" id="GO:0003924">
    <property type="term" value="F:GTPase activity"/>
    <property type="evidence" value="ECO:0007669"/>
    <property type="project" value="InterPro"/>
</dbReference>
<dbReference type="GO" id="GO:0005525">
    <property type="term" value="F:GTP binding"/>
    <property type="evidence" value="ECO:0007669"/>
    <property type="project" value="UniProtKB-KW"/>
</dbReference>
<dbReference type="PANTHER" id="PTHR24070">
    <property type="entry name" value="RAS, DI-RAS, AND RHEB FAMILY MEMBERS OF SMALL GTPASE SUPERFAMILY"/>
    <property type="match status" value="1"/>
</dbReference>
<feature type="region of interest" description="Disordered" evidence="3">
    <location>
        <begin position="199"/>
        <end position="273"/>
    </location>
</feature>
<dbReference type="SUPFAM" id="SSF52540">
    <property type="entry name" value="P-loop containing nucleoside triphosphate hydrolases"/>
    <property type="match status" value="1"/>
</dbReference>
<dbReference type="SMART" id="SM00173">
    <property type="entry name" value="RAS"/>
    <property type="match status" value="1"/>
</dbReference>
<feature type="compositionally biased region" description="Low complexity" evidence="3">
    <location>
        <begin position="312"/>
        <end position="335"/>
    </location>
</feature>
<feature type="compositionally biased region" description="Acidic residues" evidence="3">
    <location>
        <begin position="52"/>
        <end position="67"/>
    </location>
</feature>
<dbReference type="Pfam" id="PF00071">
    <property type="entry name" value="Ras"/>
    <property type="match status" value="1"/>
</dbReference>
<feature type="compositionally biased region" description="Polar residues" evidence="3">
    <location>
        <begin position="18"/>
        <end position="31"/>
    </location>
</feature>
<dbReference type="SMART" id="SM00175">
    <property type="entry name" value="RAB"/>
    <property type="match status" value="1"/>
</dbReference>
<dbReference type="InterPro" id="IPR027417">
    <property type="entry name" value="P-loop_NTPase"/>
</dbReference>
<organism evidence="4 5">
    <name type="scientific">Podila minutissima</name>
    <dbReference type="NCBI Taxonomy" id="64525"/>
    <lineage>
        <taxon>Eukaryota</taxon>
        <taxon>Fungi</taxon>
        <taxon>Fungi incertae sedis</taxon>
        <taxon>Mucoromycota</taxon>
        <taxon>Mortierellomycotina</taxon>
        <taxon>Mortierellomycetes</taxon>
        <taxon>Mortierellales</taxon>
        <taxon>Mortierellaceae</taxon>
        <taxon>Podila</taxon>
    </lineage>
</organism>
<keyword evidence="5" id="KW-1185">Reference proteome</keyword>
<proteinExistence type="predicted"/>
<sequence>MDLYIPSSLLKDKHSVLHNTPYSSSVPQPESNIRHRVSKHTSHTGNYHLAEQEEQFDQPNSEDEAEEREYQQAKKQRAMAKQLKTEAKERQRDEKKARKLMDKEAKLLRQKSKRRQSVVRMSYQSNNSTTVNAIPDTNGPNSEKASEASAILTLASSEQGQITECNQPEMGRSQSGERKPENDRIKSKGYFKQIWAKIRHQRSPAHSSKKGKQVQDYWGTEKKSHESTTTSMQGEHSIKSIISPPISPPLHKSDSRHTNISTTTGTTTTSASLSLRNSLQMSHRNSSLSEQETTRTWRGLFAAVRQLSHSASTTGSSHMSSSSSSATSVSSLSVSAQPPRLPNLLLAEPLPQSLSADRPKSPPVPARPHGHKRQGSTLPPRHFQHRRQRSANARKVSIVLIGDGAVGKSAMALRFLRDQFNDEYDPTIEDSYCKHVEVDGQEYTLEITDTAGQEEYRGQWNENFMKAADGFICIYSIESLSSFKELVGMRDQIWQTKESQNVPMIVAANKCDLESAREVTVEAGKAFAAESHAFFAETSAKTGFNIQEMVVELVRAVAKNSGRHHEADKMFKESHHKECTAAGAGGMLSPHSAVCTGNGCCRVM</sequence>
<dbReference type="InterPro" id="IPR020849">
    <property type="entry name" value="Small_GTPase_Ras-type"/>
</dbReference>
<keyword evidence="2" id="KW-0342">GTP-binding</keyword>
<dbReference type="EMBL" id="JAAAUY010000864">
    <property type="protein sequence ID" value="KAF9325835.1"/>
    <property type="molecule type" value="Genomic_DNA"/>
</dbReference>
<name>A0A9P5SFP4_9FUNG</name>
<dbReference type="AlphaFoldDB" id="A0A9P5SFP4"/>
<dbReference type="GO" id="GO:0007165">
    <property type="term" value="P:signal transduction"/>
    <property type="evidence" value="ECO:0007669"/>
    <property type="project" value="InterPro"/>
</dbReference>
<evidence type="ECO:0000256" key="2">
    <source>
        <dbReference type="ARBA" id="ARBA00023134"/>
    </source>
</evidence>
<protein>
    <submittedName>
        <fullName evidence="4">Uncharacterized protein</fullName>
    </submittedName>
</protein>
<feature type="compositionally biased region" description="Basic residues" evidence="3">
    <location>
        <begin position="199"/>
        <end position="212"/>
    </location>
</feature>
<dbReference type="PROSITE" id="PS51419">
    <property type="entry name" value="RAB"/>
    <property type="match status" value="1"/>
</dbReference>
<dbReference type="FunFam" id="3.40.50.300:FF:001423">
    <property type="entry name" value="Ras family GTPase"/>
    <property type="match status" value="1"/>
</dbReference>
<feature type="compositionally biased region" description="Polar residues" evidence="3">
    <location>
        <begin position="154"/>
        <end position="166"/>
    </location>
</feature>
<feature type="compositionally biased region" description="Basic and acidic residues" evidence="3">
    <location>
        <begin position="175"/>
        <end position="186"/>
    </location>
</feature>
<comment type="caution">
    <text evidence="4">The sequence shown here is derived from an EMBL/GenBank/DDBJ whole genome shotgun (WGS) entry which is preliminary data.</text>
</comment>
<dbReference type="NCBIfam" id="TIGR00231">
    <property type="entry name" value="small_GTP"/>
    <property type="match status" value="1"/>
</dbReference>
<evidence type="ECO:0000256" key="3">
    <source>
        <dbReference type="SAM" id="MobiDB-lite"/>
    </source>
</evidence>
<feature type="compositionally biased region" description="Low complexity" evidence="3">
    <location>
        <begin position="258"/>
        <end position="273"/>
    </location>
</feature>
<dbReference type="PRINTS" id="PR00449">
    <property type="entry name" value="RASTRNSFRMNG"/>
</dbReference>
<dbReference type="SMART" id="SM00174">
    <property type="entry name" value="RHO"/>
    <property type="match status" value="1"/>
</dbReference>
<dbReference type="InterPro" id="IPR005225">
    <property type="entry name" value="Small_GTP-bd"/>
</dbReference>
<dbReference type="PROSITE" id="PS51421">
    <property type="entry name" value="RAS"/>
    <property type="match status" value="1"/>
</dbReference>
<dbReference type="PROSITE" id="PS51420">
    <property type="entry name" value="RHO"/>
    <property type="match status" value="1"/>
</dbReference>
<dbReference type="Gene3D" id="3.40.50.300">
    <property type="entry name" value="P-loop containing nucleotide triphosphate hydrolases"/>
    <property type="match status" value="1"/>
</dbReference>
<evidence type="ECO:0000313" key="4">
    <source>
        <dbReference type="EMBL" id="KAF9325835.1"/>
    </source>
</evidence>
<feature type="region of interest" description="Disordered" evidence="3">
    <location>
        <begin position="312"/>
        <end position="336"/>
    </location>
</feature>
<dbReference type="Proteomes" id="UP000696485">
    <property type="component" value="Unassembled WGS sequence"/>
</dbReference>
<feature type="region of interest" description="Disordered" evidence="3">
    <location>
        <begin position="352"/>
        <end position="391"/>
    </location>
</feature>
<feature type="region of interest" description="Disordered" evidence="3">
    <location>
        <begin position="128"/>
        <end position="186"/>
    </location>
</feature>
<dbReference type="CDD" id="cd00876">
    <property type="entry name" value="Ras"/>
    <property type="match status" value="1"/>
</dbReference>
<accession>A0A9P5SFP4</accession>
<dbReference type="InterPro" id="IPR001806">
    <property type="entry name" value="Small_GTPase"/>
</dbReference>
<feature type="compositionally biased region" description="Basic and acidic residues" evidence="3">
    <location>
        <begin position="83"/>
        <end position="102"/>
    </location>
</feature>
<evidence type="ECO:0000313" key="5">
    <source>
        <dbReference type="Proteomes" id="UP000696485"/>
    </source>
</evidence>
<evidence type="ECO:0000256" key="1">
    <source>
        <dbReference type="ARBA" id="ARBA00022741"/>
    </source>
</evidence>
<feature type="region of interest" description="Disordered" evidence="3">
    <location>
        <begin position="18"/>
        <end position="102"/>
    </location>
</feature>
<gene>
    <name evidence="4" type="ORF">BG006_010698</name>
</gene>